<sequence>MYNEWINSQVPGESTLGESASGESLIALDNSSQTLHNSSVWIYFLYTGYKCRVCEEFFMNIINIEHISKIYGEKVIYEDASF</sequence>
<evidence type="ECO:0000313" key="1">
    <source>
        <dbReference type="EMBL" id="HJC44382.1"/>
    </source>
</evidence>
<gene>
    <name evidence="1" type="ORF">H9756_12045</name>
</gene>
<dbReference type="Proteomes" id="UP000823895">
    <property type="component" value="Unassembled WGS sequence"/>
</dbReference>
<name>A0A9D2T2S8_9FIRM</name>
<reference evidence="1" key="1">
    <citation type="journal article" date="2021" name="PeerJ">
        <title>Extensive microbial diversity within the chicken gut microbiome revealed by metagenomics and culture.</title>
        <authorList>
            <person name="Gilroy R."/>
            <person name="Ravi A."/>
            <person name="Getino M."/>
            <person name="Pursley I."/>
            <person name="Horton D.L."/>
            <person name="Alikhan N.F."/>
            <person name="Baker D."/>
            <person name="Gharbi K."/>
            <person name="Hall N."/>
            <person name="Watson M."/>
            <person name="Adriaenssens E.M."/>
            <person name="Foster-Nyarko E."/>
            <person name="Jarju S."/>
            <person name="Secka A."/>
            <person name="Antonio M."/>
            <person name="Oren A."/>
            <person name="Chaudhuri R.R."/>
            <person name="La Ragione R."/>
            <person name="Hildebrand F."/>
            <person name="Pallen M.J."/>
        </authorList>
    </citation>
    <scope>NUCLEOTIDE SEQUENCE</scope>
    <source>
        <strain evidence="1">CHK165-2605</strain>
    </source>
</reference>
<evidence type="ECO:0000313" key="2">
    <source>
        <dbReference type="Proteomes" id="UP000823895"/>
    </source>
</evidence>
<feature type="non-terminal residue" evidence="1">
    <location>
        <position position="82"/>
    </location>
</feature>
<proteinExistence type="predicted"/>
<protein>
    <submittedName>
        <fullName evidence="1">Uncharacterized protein</fullName>
    </submittedName>
</protein>
<accession>A0A9D2T2S8</accession>
<organism evidence="1 2">
    <name type="scientific">Candidatus Mediterraneibacter gallistercoris</name>
    <dbReference type="NCBI Taxonomy" id="2838671"/>
    <lineage>
        <taxon>Bacteria</taxon>
        <taxon>Bacillati</taxon>
        <taxon>Bacillota</taxon>
        <taxon>Clostridia</taxon>
        <taxon>Lachnospirales</taxon>
        <taxon>Lachnospiraceae</taxon>
        <taxon>Mediterraneibacter</taxon>
    </lineage>
</organism>
<comment type="caution">
    <text evidence="1">The sequence shown here is derived from an EMBL/GenBank/DDBJ whole genome shotgun (WGS) entry which is preliminary data.</text>
</comment>
<dbReference type="EMBL" id="DWWI01000254">
    <property type="protein sequence ID" value="HJC44382.1"/>
    <property type="molecule type" value="Genomic_DNA"/>
</dbReference>
<dbReference type="AlphaFoldDB" id="A0A9D2T2S8"/>
<reference evidence="1" key="2">
    <citation type="submission" date="2021-04" db="EMBL/GenBank/DDBJ databases">
        <authorList>
            <person name="Gilroy R."/>
        </authorList>
    </citation>
    <scope>NUCLEOTIDE SEQUENCE</scope>
    <source>
        <strain evidence="1">CHK165-2605</strain>
    </source>
</reference>